<evidence type="ECO:0000256" key="1">
    <source>
        <dbReference type="ARBA" id="ARBA00000900"/>
    </source>
</evidence>
<dbReference type="GO" id="GO:0005506">
    <property type="term" value="F:iron ion binding"/>
    <property type="evidence" value="ECO:0007669"/>
    <property type="project" value="InterPro"/>
</dbReference>
<feature type="domain" description="RING-type" evidence="14">
    <location>
        <begin position="113"/>
        <end position="155"/>
    </location>
</feature>
<dbReference type="PANTHER" id="PTHR46905">
    <property type="entry name" value="RING-H2 FINGER PROTEIN ATL78"/>
    <property type="match status" value="1"/>
</dbReference>
<keyword evidence="11" id="KW-0863">Zinc-finger</keyword>
<sequence length="436" mass="47347">MNPARPPQRLLLDTQRNAPPPTNGSRPRGSYTSEANFDTNMVIILAALLCALICALGLNSIVRCALRCSRRLAFETTDETAARLASTGLKKSALRQIPVVIYGSGINIPATDCPICLGEFAEGDNVRVLPKCHHGFHVRCIDIWLASHSSCPTCRQSLLEQPASADAEDMELGLRHPGNASGGHGDMPGAIEEVGKKLPPGSLGFPFVGESISFLKAQKEDKTVEWIATRIAKYGPVFKTSLMGSNIVVVTGQAGNRFVFSGSDNGIASNQPVSAGSILGKHSIFEVSGSRHKLVRGAMMTFLRPESLQRFVGKMDSIVKQQLFQVTCSLLFGLPDGKEKDALFNDFKIALKGTWAIPLDFPGTIFRKAMQARGRICKLLSELIRRKKKEIEEGKVGSHSQEDVISTFLVLRDENGEPLPEEEIIDNLVTLIIGSP</sequence>
<keyword evidence="4" id="KW-0808">Transferase</keyword>
<dbReference type="PROSITE" id="PS50089">
    <property type="entry name" value="ZF_RING_2"/>
    <property type="match status" value="1"/>
</dbReference>
<dbReference type="EC" id="2.3.2.27" evidence="3"/>
<gene>
    <name evidence="15" type="ORF">F0562_031494</name>
</gene>
<evidence type="ECO:0000256" key="4">
    <source>
        <dbReference type="ARBA" id="ARBA00022679"/>
    </source>
</evidence>
<evidence type="ECO:0000256" key="6">
    <source>
        <dbReference type="ARBA" id="ARBA00022723"/>
    </source>
</evidence>
<evidence type="ECO:0000256" key="5">
    <source>
        <dbReference type="ARBA" id="ARBA00022692"/>
    </source>
</evidence>
<keyword evidence="7" id="KW-0862">Zinc</keyword>
<dbReference type="InterPro" id="IPR044602">
    <property type="entry name" value="ATL10/ATL72-79-like"/>
</dbReference>
<comment type="similarity">
    <text evidence="10">Belongs to the RING-type zinc finger family. ATL subfamily.</text>
</comment>
<comment type="subcellular location">
    <subcellularLocation>
        <location evidence="2">Membrane</location>
        <topology evidence="2">Single-pass membrane protein</topology>
    </subcellularLocation>
</comment>
<keyword evidence="5 13" id="KW-0812">Transmembrane</keyword>
<dbReference type="Proteomes" id="UP000325577">
    <property type="component" value="Linkage Group LG18"/>
</dbReference>
<evidence type="ECO:0000256" key="9">
    <source>
        <dbReference type="ARBA" id="ARBA00023136"/>
    </source>
</evidence>
<dbReference type="InterPro" id="IPR036396">
    <property type="entry name" value="Cyt_P450_sf"/>
</dbReference>
<protein>
    <recommendedName>
        <fullName evidence="3">RING-type E3 ubiquitin transferase</fullName>
        <ecNumber evidence="3">2.3.2.27</ecNumber>
    </recommendedName>
</protein>
<evidence type="ECO:0000256" key="2">
    <source>
        <dbReference type="ARBA" id="ARBA00004167"/>
    </source>
</evidence>
<evidence type="ECO:0000256" key="8">
    <source>
        <dbReference type="ARBA" id="ARBA00022989"/>
    </source>
</evidence>
<dbReference type="OrthoDB" id="1155136at2759"/>
<proteinExistence type="inferred from homology"/>
<name>A0A5J5AWU0_9ASTE</name>
<evidence type="ECO:0000256" key="13">
    <source>
        <dbReference type="SAM" id="Phobius"/>
    </source>
</evidence>
<evidence type="ECO:0000256" key="7">
    <source>
        <dbReference type="ARBA" id="ARBA00022833"/>
    </source>
</evidence>
<evidence type="ECO:0000313" key="16">
    <source>
        <dbReference type="Proteomes" id="UP000325577"/>
    </source>
</evidence>
<evidence type="ECO:0000259" key="14">
    <source>
        <dbReference type="PROSITE" id="PS50089"/>
    </source>
</evidence>
<evidence type="ECO:0000313" key="15">
    <source>
        <dbReference type="EMBL" id="KAA8533977.1"/>
    </source>
</evidence>
<keyword evidence="6" id="KW-0479">Metal-binding</keyword>
<feature type="transmembrane region" description="Helical" evidence="13">
    <location>
        <begin position="41"/>
        <end position="62"/>
    </location>
</feature>
<keyword evidence="16" id="KW-1185">Reference proteome</keyword>
<reference evidence="15 16" key="1">
    <citation type="submission" date="2019-09" db="EMBL/GenBank/DDBJ databases">
        <title>A chromosome-level genome assembly of the Chinese tupelo Nyssa sinensis.</title>
        <authorList>
            <person name="Yang X."/>
            <person name="Kang M."/>
            <person name="Yang Y."/>
            <person name="Xiong H."/>
            <person name="Wang M."/>
            <person name="Zhang Z."/>
            <person name="Wang Z."/>
            <person name="Wu H."/>
            <person name="Ma T."/>
            <person name="Liu J."/>
            <person name="Xi Z."/>
        </authorList>
    </citation>
    <scope>NUCLEOTIDE SEQUENCE [LARGE SCALE GENOMIC DNA]</scope>
    <source>
        <strain evidence="15">J267</strain>
        <tissue evidence="15">Leaf</tissue>
    </source>
</reference>
<comment type="catalytic activity">
    <reaction evidence="1">
        <text>S-ubiquitinyl-[E2 ubiquitin-conjugating enzyme]-L-cysteine + [acceptor protein]-L-lysine = [E2 ubiquitin-conjugating enzyme]-L-cysteine + N(6)-ubiquitinyl-[acceptor protein]-L-lysine.</text>
        <dbReference type="EC" id="2.3.2.27"/>
    </reaction>
</comment>
<evidence type="ECO:0000256" key="3">
    <source>
        <dbReference type="ARBA" id="ARBA00012483"/>
    </source>
</evidence>
<dbReference type="GO" id="GO:0016020">
    <property type="term" value="C:membrane"/>
    <property type="evidence" value="ECO:0007669"/>
    <property type="project" value="UniProtKB-SubCell"/>
</dbReference>
<dbReference type="Gene3D" id="3.30.40.10">
    <property type="entry name" value="Zinc/RING finger domain, C3HC4 (zinc finger)"/>
    <property type="match status" value="1"/>
</dbReference>
<evidence type="ECO:0000256" key="10">
    <source>
        <dbReference type="ARBA" id="ARBA00024209"/>
    </source>
</evidence>
<dbReference type="SMART" id="SM00184">
    <property type="entry name" value="RING"/>
    <property type="match status" value="1"/>
</dbReference>
<dbReference type="CDD" id="cd16461">
    <property type="entry name" value="RING-H2_EL5-like"/>
    <property type="match status" value="1"/>
</dbReference>
<evidence type="ECO:0000256" key="11">
    <source>
        <dbReference type="PROSITE-ProRule" id="PRU00175"/>
    </source>
</evidence>
<dbReference type="GO" id="GO:0061630">
    <property type="term" value="F:ubiquitin protein ligase activity"/>
    <property type="evidence" value="ECO:0007669"/>
    <property type="project" value="UniProtKB-EC"/>
</dbReference>
<dbReference type="GO" id="GO:0004497">
    <property type="term" value="F:monooxygenase activity"/>
    <property type="evidence" value="ECO:0007669"/>
    <property type="project" value="InterPro"/>
</dbReference>
<dbReference type="GO" id="GO:0008270">
    <property type="term" value="F:zinc ion binding"/>
    <property type="evidence" value="ECO:0007669"/>
    <property type="project" value="UniProtKB-KW"/>
</dbReference>
<evidence type="ECO:0000256" key="12">
    <source>
        <dbReference type="SAM" id="MobiDB-lite"/>
    </source>
</evidence>
<dbReference type="GO" id="GO:0016705">
    <property type="term" value="F:oxidoreductase activity, acting on paired donors, with incorporation or reduction of molecular oxygen"/>
    <property type="evidence" value="ECO:0007669"/>
    <property type="project" value="InterPro"/>
</dbReference>
<dbReference type="InterPro" id="IPR001841">
    <property type="entry name" value="Znf_RING"/>
</dbReference>
<dbReference type="GO" id="GO:0020037">
    <property type="term" value="F:heme binding"/>
    <property type="evidence" value="ECO:0007669"/>
    <property type="project" value="InterPro"/>
</dbReference>
<dbReference type="SUPFAM" id="SSF57850">
    <property type="entry name" value="RING/U-box"/>
    <property type="match status" value="1"/>
</dbReference>
<dbReference type="Pfam" id="PF13639">
    <property type="entry name" value="zf-RING_2"/>
    <property type="match status" value="1"/>
</dbReference>
<keyword evidence="8 13" id="KW-1133">Transmembrane helix</keyword>
<dbReference type="SUPFAM" id="SSF48264">
    <property type="entry name" value="Cytochrome P450"/>
    <property type="match status" value="1"/>
</dbReference>
<accession>A0A5J5AWU0</accession>
<keyword evidence="9 13" id="KW-0472">Membrane</keyword>
<feature type="region of interest" description="Disordered" evidence="12">
    <location>
        <begin position="1"/>
        <end position="31"/>
    </location>
</feature>
<organism evidence="15 16">
    <name type="scientific">Nyssa sinensis</name>
    <dbReference type="NCBI Taxonomy" id="561372"/>
    <lineage>
        <taxon>Eukaryota</taxon>
        <taxon>Viridiplantae</taxon>
        <taxon>Streptophyta</taxon>
        <taxon>Embryophyta</taxon>
        <taxon>Tracheophyta</taxon>
        <taxon>Spermatophyta</taxon>
        <taxon>Magnoliopsida</taxon>
        <taxon>eudicotyledons</taxon>
        <taxon>Gunneridae</taxon>
        <taxon>Pentapetalae</taxon>
        <taxon>asterids</taxon>
        <taxon>Cornales</taxon>
        <taxon>Nyssaceae</taxon>
        <taxon>Nyssa</taxon>
    </lineage>
</organism>
<dbReference type="AlphaFoldDB" id="A0A5J5AWU0"/>
<dbReference type="FunFam" id="3.30.40.10:FF:000404">
    <property type="entry name" value="RING-H2 finger protein ATL72-like"/>
    <property type="match status" value="1"/>
</dbReference>
<dbReference type="Gene3D" id="1.10.630.10">
    <property type="entry name" value="Cytochrome P450"/>
    <property type="match status" value="1"/>
</dbReference>
<dbReference type="PANTHER" id="PTHR46905:SF21">
    <property type="entry name" value="RING-TYPE E3 UBIQUITIN TRANSFERASE"/>
    <property type="match status" value="1"/>
</dbReference>
<dbReference type="GO" id="GO:0016567">
    <property type="term" value="P:protein ubiquitination"/>
    <property type="evidence" value="ECO:0007669"/>
    <property type="project" value="InterPro"/>
</dbReference>
<dbReference type="EMBL" id="CM018041">
    <property type="protein sequence ID" value="KAA8533977.1"/>
    <property type="molecule type" value="Genomic_DNA"/>
</dbReference>
<dbReference type="InterPro" id="IPR013083">
    <property type="entry name" value="Znf_RING/FYVE/PHD"/>
</dbReference>